<protein>
    <submittedName>
        <fullName evidence="1">Uncharacterized protein</fullName>
    </submittedName>
</protein>
<gene>
    <name evidence="1" type="ORF">BDY19DRAFT_902181</name>
</gene>
<organism evidence="1 2">
    <name type="scientific">Irpex rosettiformis</name>
    <dbReference type="NCBI Taxonomy" id="378272"/>
    <lineage>
        <taxon>Eukaryota</taxon>
        <taxon>Fungi</taxon>
        <taxon>Dikarya</taxon>
        <taxon>Basidiomycota</taxon>
        <taxon>Agaricomycotina</taxon>
        <taxon>Agaricomycetes</taxon>
        <taxon>Polyporales</taxon>
        <taxon>Irpicaceae</taxon>
        <taxon>Irpex</taxon>
    </lineage>
</organism>
<keyword evidence="2" id="KW-1185">Reference proteome</keyword>
<name>A0ACB8ULH6_9APHY</name>
<evidence type="ECO:0000313" key="1">
    <source>
        <dbReference type="EMBL" id="KAI0095180.1"/>
    </source>
</evidence>
<dbReference type="Proteomes" id="UP001055072">
    <property type="component" value="Unassembled WGS sequence"/>
</dbReference>
<proteinExistence type="predicted"/>
<sequence length="340" mass="38865">MAKKKTNTPPEETLLLPVHPARTDLPDSDHTATVDTHTHLLSTFSSYQNTYKPGKHETIWDFVKAMYHGRRVEAIVDVWCEAPVMKSEWKEIADSALTKEQREKDWGGLQYWFVMGIHPHEARNYTDAVERDIVEAMAHPRCVGWGEIGLDYHYDSSPRERQREVFTRQLRKAVELGKPLTIHTREAEDDTERILKAEVPNDHRTSLLPTAYEFKIHIHCYTDSPEWAARMLAHFQNLYIGITGVITYSSNLNTSAVIREMAPSGPLRIVLETDAPFMVPGNIYQSLPAVKGKRLPLCHTAMLPWTAEFVARVANEAGGQWDLESVMRISRDNARNMYGI</sequence>
<accession>A0ACB8ULH6</accession>
<reference evidence="1" key="1">
    <citation type="journal article" date="2021" name="Environ. Microbiol.">
        <title>Gene family expansions and transcriptome signatures uncover fungal adaptations to wood decay.</title>
        <authorList>
            <person name="Hage H."/>
            <person name="Miyauchi S."/>
            <person name="Viragh M."/>
            <person name="Drula E."/>
            <person name="Min B."/>
            <person name="Chaduli D."/>
            <person name="Navarro D."/>
            <person name="Favel A."/>
            <person name="Norest M."/>
            <person name="Lesage-Meessen L."/>
            <person name="Balint B."/>
            <person name="Merenyi Z."/>
            <person name="de Eugenio L."/>
            <person name="Morin E."/>
            <person name="Martinez A.T."/>
            <person name="Baldrian P."/>
            <person name="Stursova M."/>
            <person name="Martinez M.J."/>
            <person name="Novotny C."/>
            <person name="Magnuson J.K."/>
            <person name="Spatafora J.W."/>
            <person name="Maurice S."/>
            <person name="Pangilinan J."/>
            <person name="Andreopoulos W."/>
            <person name="LaButti K."/>
            <person name="Hundley H."/>
            <person name="Na H."/>
            <person name="Kuo A."/>
            <person name="Barry K."/>
            <person name="Lipzen A."/>
            <person name="Henrissat B."/>
            <person name="Riley R."/>
            <person name="Ahrendt S."/>
            <person name="Nagy L.G."/>
            <person name="Grigoriev I.V."/>
            <person name="Martin F."/>
            <person name="Rosso M.N."/>
        </authorList>
    </citation>
    <scope>NUCLEOTIDE SEQUENCE</scope>
    <source>
        <strain evidence="1">CBS 384.51</strain>
    </source>
</reference>
<dbReference type="EMBL" id="MU274900">
    <property type="protein sequence ID" value="KAI0095180.1"/>
    <property type="molecule type" value="Genomic_DNA"/>
</dbReference>
<comment type="caution">
    <text evidence="1">The sequence shown here is derived from an EMBL/GenBank/DDBJ whole genome shotgun (WGS) entry which is preliminary data.</text>
</comment>
<evidence type="ECO:0000313" key="2">
    <source>
        <dbReference type="Proteomes" id="UP001055072"/>
    </source>
</evidence>